<evidence type="ECO:0000256" key="3">
    <source>
        <dbReference type="ARBA" id="ARBA00022989"/>
    </source>
</evidence>
<dbReference type="SUPFAM" id="SSF103473">
    <property type="entry name" value="MFS general substrate transporter"/>
    <property type="match status" value="2"/>
</dbReference>
<protein>
    <submittedName>
        <fullName evidence="7">MFS transporter</fullName>
    </submittedName>
</protein>
<evidence type="ECO:0000256" key="1">
    <source>
        <dbReference type="ARBA" id="ARBA00004141"/>
    </source>
</evidence>
<reference evidence="7 8" key="1">
    <citation type="submission" date="2024-09" db="EMBL/GenBank/DDBJ databases">
        <authorList>
            <consortium name="All-Russian atlas of soil microorganisms"/>
            <consortium name="as a basis for the search for new antimicrobial producers and enzymes with unique properties"/>
            <person name="Sokolova E.A."/>
            <person name="Voronina E.N."/>
        </authorList>
    </citation>
    <scope>NUCLEOTIDE SEQUENCE [LARGE SCALE GENOMIC DNA]</scope>
    <source>
        <strain evidence="7 8">AF-22b-331.1</strain>
    </source>
</reference>
<dbReference type="PROSITE" id="PS50850">
    <property type="entry name" value="MFS"/>
    <property type="match status" value="1"/>
</dbReference>
<dbReference type="PROSITE" id="PS00216">
    <property type="entry name" value="SUGAR_TRANSPORT_1"/>
    <property type="match status" value="1"/>
</dbReference>
<evidence type="ECO:0000313" key="8">
    <source>
        <dbReference type="Proteomes" id="UP001605261"/>
    </source>
</evidence>
<keyword evidence="2 5" id="KW-0812">Transmembrane</keyword>
<feature type="transmembrane region" description="Helical" evidence="5">
    <location>
        <begin position="51"/>
        <end position="70"/>
    </location>
</feature>
<feature type="transmembrane region" description="Helical" evidence="5">
    <location>
        <begin position="82"/>
        <end position="102"/>
    </location>
</feature>
<dbReference type="PANTHER" id="PTHR42718:SF49">
    <property type="entry name" value="EXPORT PROTEIN"/>
    <property type="match status" value="1"/>
</dbReference>
<gene>
    <name evidence="7" type="ORF">ACEU0G_000057</name>
</gene>
<proteinExistence type="predicted"/>
<evidence type="ECO:0000256" key="5">
    <source>
        <dbReference type="SAM" id="Phobius"/>
    </source>
</evidence>
<sequence length="507" mass="52042">MCLFTLEPSRRDPRWGVLAVCLAALALPLSFSAGAVAVPALGDRFQGSPAALAWVTNAFLLSFGSLLLAAGGLADRLGRRRLFLCGSGGFVLATLAVCLAVDLRGLDLARGAQGVAAAAALSSGGAALAQRFAGHARTRVFALMGTMFGVGLALGPLLAGMLLQALGWRSVFASGGVLALAAWALAWRHLDESRGEYVRLDVAGMISFSLMLAALTVALLLLGEHGLRSPAVVGALLATAVLLVLFVRIERRQRQPLLDLSLFAQRGFLGVQLLPVATCLGYVVLLVVVPLHLLGVQAQSPLQVGLQMLALSAPMLVLPMLAAGWARRLGAARLCTLGLAVCAVGLYLLSQRALQVAPTQWWPALLLIGAGTALPWGLMDGLSVSVVPVQRAGMAAGIFGTVRVAGEGIALAAVTALLATLVAQRLAPGSSASPATLGKAGAYLATGSLAQASVLLPGLPVEVLQQASRDALVWLLRGLAALTAGSALLIHALLGRQRMPAAATPDD</sequence>
<dbReference type="PANTHER" id="PTHR42718">
    <property type="entry name" value="MAJOR FACILITATOR SUPERFAMILY MULTIDRUG TRANSPORTER MFSC"/>
    <property type="match status" value="1"/>
</dbReference>
<comment type="subcellular location">
    <subcellularLocation>
        <location evidence="1">Membrane</location>
        <topology evidence="1">Multi-pass membrane protein</topology>
    </subcellularLocation>
</comment>
<feature type="transmembrane region" description="Helical" evidence="5">
    <location>
        <begin position="304"/>
        <end position="323"/>
    </location>
</feature>
<keyword evidence="4 5" id="KW-0472">Membrane</keyword>
<feature type="transmembrane region" description="Helical" evidence="5">
    <location>
        <begin position="171"/>
        <end position="190"/>
    </location>
</feature>
<organism evidence="7 8">
    <name type="scientific">Stenotrophomonas nematodicola</name>
    <dbReference type="NCBI Taxonomy" id="2656746"/>
    <lineage>
        <taxon>Bacteria</taxon>
        <taxon>Pseudomonadati</taxon>
        <taxon>Pseudomonadota</taxon>
        <taxon>Gammaproteobacteria</taxon>
        <taxon>Lysobacterales</taxon>
        <taxon>Lysobacteraceae</taxon>
        <taxon>Stenotrophomonas</taxon>
    </lineage>
</organism>
<evidence type="ECO:0000256" key="2">
    <source>
        <dbReference type="ARBA" id="ARBA00022692"/>
    </source>
</evidence>
<dbReference type="InterPro" id="IPR011701">
    <property type="entry name" value="MFS"/>
</dbReference>
<dbReference type="EMBL" id="JBHGCJ010000010">
    <property type="protein sequence ID" value="MFG6110198.1"/>
    <property type="molecule type" value="Genomic_DNA"/>
</dbReference>
<dbReference type="InterPro" id="IPR020846">
    <property type="entry name" value="MFS_dom"/>
</dbReference>
<feature type="transmembrane region" description="Helical" evidence="5">
    <location>
        <begin position="268"/>
        <end position="292"/>
    </location>
</feature>
<feature type="domain" description="Major facilitator superfamily (MFS) profile" evidence="6">
    <location>
        <begin position="16"/>
        <end position="465"/>
    </location>
</feature>
<feature type="transmembrane region" description="Helical" evidence="5">
    <location>
        <begin position="108"/>
        <end position="129"/>
    </location>
</feature>
<accession>A0ABW7D251</accession>
<dbReference type="Gene3D" id="1.20.1250.20">
    <property type="entry name" value="MFS general substrate transporter like domains"/>
    <property type="match status" value="1"/>
</dbReference>
<feature type="transmembrane region" description="Helical" evidence="5">
    <location>
        <begin position="141"/>
        <end position="165"/>
    </location>
</feature>
<dbReference type="InterPro" id="IPR005829">
    <property type="entry name" value="Sugar_transporter_CS"/>
</dbReference>
<dbReference type="Proteomes" id="UP001605261">
    <property type="component" value="Unassembled WGS sequence"/>
</dbReference>
<dbReference type="InterPro" id="IPR036259">
    <property type="entry name" value="MFS_trans_sf"/>
</dbReference>
<feature type="transmembrane region" description="Helical" evidence="5">
    <location>
        <begin position="202"/>
        <end position="223"/>
    </location>
</feature>
<keyword evidence="8" id="KW-1185">Reference proteome</keyword>
<dbReference type="Pfam" id="PF07690">
    <property type="entry name" value="MFS_1"/>
    <property type="match status" value="2"/>
</dbReference>
<evidence type="ECO:0000259" key="6">
    <source>
        <dbReference type="PROSITE" id="PS50850"/>
    </source>
</evidence>
<dbReference type="RefSeq" id="WP_394163919.1">
    <property type="nucleotide sequence ID" value="NZ_JBHGCJ010000010.1"/>
</dbReference>
<feature type="transmembrane region" description="Helical" evidence="5">
    <location>
        <begin position="408"/>
        <end position="427"/>
    </location>
</feature>
<name>A0ABW7D251_9GAMM</name>
<comment type="caution">
    <text evidence="7">The sequence shown here is derived from an EMBL/GenBank/DDBJ whole genome shotgun (WGS) entry which is preliminary data.</text>
</comment>
<feature type="transmembrane region" description="Helical" evidence="5">
    <location>
        <begin position="471"/>
        <end position="494"/>
    </location>
</feature>
<evidence type="ECO:0000256" key="4">
    <source>
        <dbReference type="ARBA" id="ARBA00023136"/>
    </source>
</evidence>
<feature type="transmembrane region" description="Helical" evidence="5">
    <location>
        <begin position="330"/>
        <end position="349"/>
    </location>
</feature>
<dbReference type="Gene3D" id="1.20.1720.10">
    <property type="entry name" value="Multidrug resistance protein D"/>
    <property type="match status" value="1"/>
</dbReference>
<feature type="transmembrane region" description="Helical" evidence="5">
    <location>
        <begin position="361"/>
        <end position="387"/>
    </location>
</feature>
<keyword evidence="3 5" id="KW-1133">Transmembrane helix</keyword>
<evidence type="ECO:0000313" key="7">
    <source>
        <dbReference type="EMBL" id="MFG6110198.1"/>
    </source>
</evidence>
<feature type="transmembrane region" description="Helical" evidence="5">
    <location>
        <begin position="229"/>
        <end position="247"/>
    </location>
</feature>